<feature type="transmembrane region" description="Helical" evidence="6">
    <location>
        <begin position="282"/>
        <end position="301"/>
    </location>
</feature>
<evidence type="ECO:0000313" key="7">
    <source>
        <dbReference type="EMBL" id="KAB0799628.1"/>
    </source>
</evidence>
<dbReference type="Proteomes" id="UP000327044">
    <property type="component" value="Unassembled WGS sequence"/>
</dbReference>
<keyword evidence="5 6" id="KW-0472">Membrane</keyword>
<accession>A0A5N4AQY8</accession>
<keyword evidence="4 6" id="KW-1133">Transmembrane helix</keyword>
<dbReference type="Pfam" id="PF08395">
    <property type="entry name" value="7tm_7"/>
    <property type="match status" value="1"/>
</dbReference>
<evidence type="ECO:0000256" key="4">
    <source>
        <dbReference type="ARBA" id="ARBA00022989"/>
    </source>
</evidence>
<evidence type="ECO:0000256" key="1">
    <source>
        <dbReference type="ARBA" id="ARBA00004651"/>
    </source>
</evidence>
<evidence type="ECO:0000256" key="3">
    <source>
        <dbReference type="ARBA" id="ARBA00022692"/>
    </source>
</evidence>
<feature type="transmembrane region" description="Helical" evidence="6">
    <location>
        <begin position="177"/>
        <end position="198"/>
    </location>
</feature>
<reference evidence="7 8" key="1">
    <citation type="journal article" date="2018" name="Elife">
        <title>Firefly genomes illuminate parallel origins of bioluminescence in beetles.</title>
        <authorList>
            <person name="Fallon T.R."/>
            <person name="Lower S.E."/>
            <person name="Chang C.H."/>
            <person name="Bessho-Uehara M."/>
            <person name="Martin G.J."/>
            <person name="Bewick A.J."/>
            <person name="Behringer M."/>
            <person name="Debat H.J."/>
            <person name="Wong I."/>
            <person name="Day J.C."/>
            <person name="Suvorov A."/>
            <person name="Silva C.J."/>
            <person name="Stanger-Hall K.F."/>
            <person name="Hall D.W."/>
            <person name="Schmitz R.J."/>
            <person name="Nelson D.R."/>
            <person name="Lewis S.M."/>
            <person name="Shigenobu S."/>
            <person name="Bybee S.M."/>
            <person name="Larracuente A.M."/>
            <person name="Oba Y."/>
            <person name="Weng J.K."/>
        </authorList>
    </citation>
    <scope>NUCLEOTIDE SEQUENCE [LARGE SCALE GENOMIC DNA]</scope>
    <source>
        <strain evidence="7">1611_PpyrPB1</strain>
        <tissue evidence="7">Whole body</tissue>
    </source>
</reference>
<feature type="transmembrane region" description="Helical" evidence="6">
    <location>
        <begin position="121"/>
        <end position="139"/>
    </location>
</feature>
<evidence type="ECO:0000256" key="2">
    <source>
        <dbReference type="ARBA" id="ARBA00022475"/>
    </source>
</evidence>
<evidence type="ECO:0000256" key="6">
    <source>
        <dbReference type="SAM" id="Phobius"/>
    </source>
</evidence>
<protein>
    <submittedName>
        <fullName evidence="7">Uncharacterized protein</fullName>
    </submittedName>
</protein>
<gene>
    <name evidence="7" type="ORF">PPYR_07508</name>
</gene>
<dbReference type="GO" id="GO:0050909">
    <property type="term" value="P:sensory perception of taste"/>
    <property type="evidence" value="ECO:0007669"/>
    <property type="project" value="InterPro"/>
</dbReference>
<keyword evidence="2" id="KW-1003">Cell membrane</keyword>
<organism evidence="7 8">
    <name type="scientific">Photinus pyralis</name>
    <name type="common">Common eastern firefly</name>
    <name type="synonym">Lampyris pyralis</name>
    <dbReference type="NCBI Taxonomy" id="7054"/>
    <lineage>
        <taxon>Eukaryota</taxon>
        <taxon>Metazoa</taxon>
        <taxon>Ecdysozoa</taxon>
        <taxon>Arthropoda</taxon>
        <taxon>Hexapoda</taxon>
        <taxon>Insecta</taxon>
        <taxon>Pterygota</taxon>
        <taxon>Neoptera</taxon>
        <taxon>Endopterygota</taxon>
        <taxon>Coleoptera</taxon>
        <taxon>Polyphaga</taxon>
        <taxon>Elateriformia</taxon>
        <taxon>Elateroidea</taxon>
        <taxon>Lampyridae</taxon>
        <taxon>Lampyrinae</taxon>
        <taxon>Photinus</taxon>
    </lineage>
</organism>
<keyword evidence="3 6" id="KW-0812">Transmembrane</keyword>
<name>A0A5N4AQY8_PHOPY</name>
<comment type="subcellular location">
    <subcellularLocation>
        <location evidence="1">Cell membrane</location>
        <topology evidence="1">Multi-pass membrane protein</topology>
    </subcellularLocation>
</comment>
<sequence>METFPSFYKDDFHIPTIGKQPRGSARAQEIYKRSLLKSSDGQTLDDHDQFYRDHKLLLKLFQVLGAMPIQRGEIGRITFGWFSVPSIYAYGVYLVTTVLVFFVGYDRLLILTTKSKKFDEYIYSIIFLMYLVPHFWVPFTGWSVAKEVADYKNSWGPFQLDYYKIAGKNLEFPHLNILIVITSSGCLILAVVFLLTLSALMEGFTLYHTIAYYHIITTLNMNAALWFINCRAIGDASRGVASSFEKDMDEHTCAYIISRYRFLWLRLSDIVQKLGNAYARTYSAYSLFMLTNMTIAIYGYTSEIVDHGFRLTFREVGLLVDAAYCTTLLFVFCDCSHRASINISNRVQHRLMSVKMDTVDVHTANEIELFLVAIRVNSPKVSLKGYTTVNRELISSMLATMMIVTGKDVGVLKFEWMVNFNITNNCTSQRCTLMAWRSVQDLYKALNYASKPTEIKVNNTILLGSVRYKLNVTTISNNTIVESKEYVLECDTGADTATPPKDKFHSFLRLLGPNITYPDMMYTINAVVVDLDSPYHFQWEIQDQSEKLVKIDHTKGSMLSFRSNLLLTDQQYIIKCSVVDTKGEPLATSTHDLVILSRGISLNIPLKKLQVGVNRPFKLNAYFEDVDNLNGSVKLQWTCRTEKDEKCPNVKTENSTFLENLKFSKVGRYTIQITAEKNDAKVSDSVEITVIRDGYVSIEVDDFATPVDPSKEITVPVYVTGMVAGCTLQWMCLNLTGYSFVDLTKAPGNVHLLTKVTVKSNEFLNELDEYSNDTVDKDYNLVLSKPKDSWMGLGSDTSYMFRLNVTCPLPDNDDSRTEQVLKHVVVTALICVVTSPIPTINDLSVTPNAGVALTTTFHYHSNDDFGSVKGAPYLYKFGYIVNNRDIFLSNVLDEKSWNSVLPYVGSTDKGVNTVLECCNTYAMCSQIKGPKVLTSLPTYSDDDKTRFQFEIRQMMERQEYSTAFAYATGVLLTYNSLKDTALVKNFEKFITELANAETKKLLKLIDSGNKIWITPSNNFIRDAGLILDHMSTDELLNSVVTLRNKLSKTKDVEYLSKLQAATAERAPHYQHNSDLPPVIRSKRETDRITLEEVKSYLVISELIITSSKDKKAVQQEKEHLVNQVDKFMVQLCSTVHKKPQPINLDLKTVSLALEKLNKNNINRYFNILRETNSWDVNGRIKLGKCFVENVGFTDHLCMGKAIFKEYFDKPSYVYMVKVYGTKHSEQVKIQDMFCEAVLELPLDKYDPSHSAPRCSLWKNKWDESECKTLQIRSKTIQCQCGHLGYYSLEYSAISTSTVTAITAAITTTTVAVTPKVTITTQQPIESTVKTTVKASSESTLITESPSTTSYSSVESTTTKITTKAPTPVITEKIIETTEIPKPTTTLAENKSDNDIAEKLAEVEYETVCYVVIGASVMGTCTLLFGIKRILATTRKVYKDDSDFPQYEKLPDEELLDDFSISN</sequence>
<dbReference type="EMBL" id="VVIM01000005">
    <property type="protein sequence ID" value="KAB0799628.1"/>
    <property type="molecule type" value="Genomic_DNA"/>
</dbReference>
<comment type="caution">
    <text evidence="7">The sequence shown here is derived from an EMBL/GenBank/DDBJ whole genome shotgun (WGS) entry which is preliminary data.</text>
</comment>
<feature type="transmembrane region" description="Helical" evidence="6">
    <location>
        <begin position="87"/>
        <end position="109"/>
    </location>
</feature>
<keyword evidence="8" id="KW-1185">Reference proteome</keyword>
<dbReference type="GO" id="GO:0005886">
    <property type="term" value="C:plasma membrane"/>
    <property type="evidence" value="ECO:0007669"/>
    <property type="project" value="UniProtKB-SubCell"/>
</dbReference>
<proteinExistence type="predicted"/>
<dbReference type="InterPro" id="IPR000203">
    <property type="entry name" value="GPS"/>
</dbReference>
<feature type="transmembrane region" description="Helical" evidence="6">
    <location>
        <begin position="210"/>
        <end position="228"/>
    </location>
</feature>
<evidence type="ECO:0000256" key="5">
    <source>
        <dbReference type="ARBA" id="ARBA00023136"/>
    </source>
</evidence>
<dbReference type="InterPro" id="IPR013604">
    <property type="entry name" value="7TM_chemorcpt"/>
</dbReference>
<evidence type="ECO:0000313" key="8">
    <source>
        <dbReference type="Proteomes" id="UP000327044"/>
    </source>
</evidence>
<dbReference type="Pfam" id="PF01825">
    <property type="entry name" value="GPS"/>
    <property type="match status" value="1"/>
</dbReference>
<dbReference type="InParanoid" id="A0A5N4AQY8"/>